<protein>
    <submittedName>
        <fullName evidence="1">Uncharacterized protein</fullName>
    </submittedName>
</protein>
<gene>
    <name evidence="1" type="ORF">MM415B02064_0006</name>
</gene>
<dbReference type="AlphaFoldDB" id="A0A6M3KWY0"/>
<evidence type="ECO:0000313" key="1">
    <source>
        <dbReference type="EMBL" id="QJA86489.1"/>
    </source>
</evidence>
<name>A0A6M3KWY0_9ZZZZ</name>
<dbReference type="EMBL" id="MT142638">
    <property type="protein sequence ID" value="QJA86489.1"/>
    <property type="molecule type" value="Genomic_DNA"/>
</dbReference>
<proteinExistence type="predicted"/>
<accession>A0A6M3KWY0</accession>
<organism evidence="1">
    <name type="scientific">viral metagenome</name>
    <dbReference type="NCBI Taxonomy" id="1070528"/>
    <lineage>
        <taxon>unclassified sequences</taxon>
        <taxon>metagenomes</taxon>
        <taxon>organismal metagenomes</taxon>
    </lineage>
</organism>
<sequence length="166" mass="19470">MEAVTIIINGNDYCHVKYSKVLAETLYAFAIHFKYMTTAKLWELFEIANTLLRELDPKEFEKRYRARWDKWVEGKGKYGLNRNHLEQQLFDIILSSEGMYRLPGFGVHAGSREAGRVKVTSGDSICNPELNTIYPHIHKPFVEGEWPESIKHLRPMKRRRFGRRGI</sequence>
<reference evidence="1" key="1">
    <citation type="submission" date="2020-03" db="EMBL/GenBank/DDBJ databases">
        <title>The deep terrestrial virosphere.</title>
        <authorList>
            <person name="Holmfeldt K."/>
            <person name="Nilsson E."/>
            <person name="Simone D."/>
            <person name="Lopez-Fernandez M."/>
            <person name="Wu X."/>
            <person name="de Brujin I."/>
            <person name="Lundin D."/>
            <person name="Andersson A."/>
            <person name="Bertilsson S."/>
            <person name="Dopson M."/>
        </authorList>
    </citation>
    <scope>NUCLEOTIDE SEQUENCE</scope>
    <source>
        <strain evidence="1">MM415B02064</strain>
    </source>
</reference>